<comment type="subcellular location">
    <subcellularLocation>
        <location evidence="1">Membrane</location>
    </subcellularLocation>
</comment>
<evidence type="ECO:0000256" key="2">
    <source>
        <dbReference type="ARBA" id="ARBA00023136"/>
    </source>
</evidence>
<dbReference type="GO" id="GO:0050863">
    <property type="term" value="P:regulation of T cell activation"/>
    <property type="evidence" value="ECO:0007669"/>
    <property type="project" value="UniProtKB-ARBA"/>
</dbReference>
<dbReference type="GO" id="GO:0050852">
    <property type="term" value="P:T cell receptor signaling pathway"/>
    <property type="evidence" value="ECO:0000318"/>
    <property type="project" value="GO_Central"/>
</dbReference>
<dbReference type="InterPro" id="IPR050504">
    <property type="entry name" value="IgSF_BTN/MOG"/>
</dbReference>
<dbReference type="GO" id="GO:1903037">
    <property type="term" value="P:regulation of leukocyte cell-cell adhesion"/>
    <property type="evidence" value="ECO:0007669"/>
    <property type="project" value="UniProtKB-ARBA"/>
</dbReference>
<evidence type="ECO:0000256" key="1">
    <source>
        <dbReference type="ARBA" id="ARBA00004370"/>
    </source>
</evidence>
<gene>
    <name evidence="8" type="primary">ENSRNOG00000063827</name>
</gene>
<dbReference type="AlphaFoldDB" id="A0A8I6AL13"/>
<dbReference type="SUPFAM" id="SSF48726">
    <property type="entry name" value="Immunoglobulin"/>
    <property type="match status" value="2"/>
</dbReference>
<reference evidence="6" key="1">
    <citation type="submission" date="2024-01" db="EMBL/GenBank/DDBJ databases">
        <title>GRCr8: a new rat reference genome assembly contstructed from accurate long reads and long range scaffolding.</title>
        <authorList>
            <person name="Doris P.A."/>
            <person name="Kalbfleisch T."/>
            <person name="Li K."/>
            <person name="Howe K."/>
            <person name="Wood J."/>
        </authorList>
    </citation>
    <scope>NUCLEOTIDE SEQUENCE [LARGE SCALE GENOMIC DNA]</scope>
    <source>
        <strain evidence="6">Brown Norway</strain>
    </source>
</reference>
<dbReference type="InterPro" id="IPR013783">
    <property type="entry name" value="Ig-like_fold"/>
</dbReference>
<keyword evidence="7" id="KW-1185">Reference proteome</keyword>
<dbReference type="PANTHER" id="PTHR24100">
    <property type="entry name" value="BUTYROPHILIN"/>
    <property type="match status" value="1"/>
</dbReference>
<dbReference type="GeneTree" id="ENSGT00940000162562"/>
<reference evidence="6" key="3">
    <citation type="submission" date="2025-09" db="UniProtKB">
        <authorList>
            <consortium name="Ensembl"/>
        </authorList>
    </citation>
    <scope>IDENTIFICATION</scope>
    <source>
        <strain evidence="6">Brown Norway</strain>
    </source>
</reference>
<dbReference type="GO" id="GO:0009897">
    <property type="term" value="C:external side of plasma membrane"/>
    <property type="evidence" value="ECO:0000318"/>
    <property type="project" value="GO_Central"/>
</dbReference>
<evidence type="ECO:0000313" key="7">
    <source>
        <dbReference type="Proteomes" id="UP000002494"/>
    </source>
</evidence>
<evidence type="ECO:0000313" key="8">
    <source>
        <dbReference type="RGD" id="150345329"/>
    </source>
</evidence>
<feature type="signal peptide" evidence="4">
    <location>
        <begin position="1"/>
        <end position="25"/>
    </location>
</feature>
<keyword evidence="3" id="KW-0393">Immunoglobulin domain</keyword>
<evidence type="ECO:0000256" key="4">
    <source>
        <dbReference type="SAM" id="SignalP"/>
    </source>
</evidence>
<dbReference type="InterPro" id="IPR003599">
    <property type="entry name" value="Ig_sub"/>
</dbReference>
<name>A0A8I6AL13_RAT</name>
<dbReference type="GO" id="GO:0005102">
    <property type="term" value="F:signaling receptor binding"/>
    <property type="evidence" value="ECO:0000318"/>
    <property type="project" value="GO_Central"/>
</dbReference>
<dbReference type="Gene3D" id="2.60.40.10">
    <property type="entry name" value="Immunoglobulins"/>
    <property type="match status" value="2"/>
</dbReference>
<dbReference type="Pfam" id="PF07686">
    <property type="entry name" value="V-set"/>
    <property type="match status" value="1"/>
</dbReference>
<sequence>MGAVRVPLTAHCVVLSLLQMVAVSSEQFIVNGLQSPVLVPLGGNLELSCQLSPPQQAKHMEIRWFRNRYTEPIYLYRNGKDLLGETISKYVERTELVKDDIGRGRVTLRIFKVTADDDGSYHCFFKDDKFYEEHIILVNVVATSSDIQILMHAPNTKGVMLECHSRGWFPEPHMEWRDSNGVLIPATSKSHSQDENKIFTMKTSLLIEAKSHWNVTCYIQNPVTHQEESISVVLP</sequence>
<evidence type="ECO:0000313" key="6">
    <source>
        <dbReference type="Ensembl" id="ENSRNOP00000095220.2"/>
    </source>
</evidence>
<dbReference type="Proteomes" id="UP000002494">
    <property type="component" value="Chromosome 5"/>
</dbReference>
<keyword evidence="4" id="KW-0732">Signal</keyword>
<dbReference type="OMA" id="IKVCFDA"/>
<accession>A0A8I6AL13</accession>
<dbReference type="InterPro" id="IPR036179">
    <property type="entry name" value="Ig-like_dom_sf"/>
</dbReference>
<dbReference type="GO" id="GO:0001817">
    <property type="term" value="P:regulation of cytokine production"/>
    <property type="evidence" value="ECO:0000318"/>
    <property type="project" value="GO_Central"/>
</dbReference>
<organism evidence="6 7">
    <name type="scientific">Rattus norvegicus</name>
    <name type="common">Rat</name>
    <dbReference type="NCBI Taxonomy" id="10116"/>
    <lineage>
        <taxon>Eukaryota</taxon>
        <taxon>Metazoa</taxon>
        <taxon>Chordata</taxon>
        <taxon>Craniata</taxon>
        <taxon>Vertebrata</taxon>
        <taxon>Euteleostomi</taxon>
        <taxon>Mammalia</taxon>
        <taxon>Eutheria</taxon>
        <taxon>Euarchontoglires</taxon>
        <taxon>Glires</taxon>
        <taxon>Rodentia</taxon>
        <taxon>Myomorpha</taxon>
        <taxon>Muroidea</taxon>
        <taxon>Muridae</taxon>
        <taxon>Murinae</taxon>
        <taxon>Rattus</taxon>
    </lineage>
</organism>
<feature type="domain" description="Ig-like" evidence="5">
    <location>
        <begin position="26"/>
        <end position="123"/>
    </location>
</feature>
<feature type="chain" id="PRO_5046574259" description="Ig-like domain-containing protein" evidence="4">
    <location>
        <begin position="26"/>
        <end position="235"/>
    </location>
</feature>
<dbReference type="InterPro" id="IPR007110">
    <property type="entry name" value="Ig-like_dom"/>
</dbReference>
<dbReference type="SMART" id="SM00406">
    <property type="entry name" value="IGv"/>
    <property type="match status" value="1"/>
</dbReference>
<dbReference type="Pfam" id="PF22705">
    <property type="entry name" value="C2-set_3"/>
    <property type="match status" value="1"/>
</dbReference>
<dbReference type="PROSITE" id="PS50835">
    <property type="entry name" value="IG_LIKE"/>
    <property type="match status" value="2"/>
</dbReference>
<evidence type="ECO:0000259" key="5">
    <source>
        <dbReference type="PROSITE" id="PS50835"/>
    </source>
</evidence>
<keyword evidence="2" id="KW-0472">Membrane</keyword>
<dbReference type="InterPro" id="IPR013106">
    <property type="entry name" value="Ig_V-set"/>
</dbReference>
<protein>
    <recommendedName>
        <fullName evidence="5">Ig-like domain-containing protein</fullName>
    </recommendedName>
</protein>
<feature type="domain" description="Ig-like" evidence="5">
    <location>
        <begin position="159"/>
        <end position="231"/>
    </location>
</feature>
<dbReference type="SMART" id="SM00409">
    <property type="entry name" value="IG"/>
    <property type="match status" value="1"/>
</dbReference>
<dbReference type="GO" id="GO:0042110">
    <property type="term" value="P:T cell activation"/>
    <property type="evidence" value="ECO:0007669"/>
    <property type="project" value="UniProtKB-ARBA"/>
</dbReference>
<evidence type="ECO:0000256" key="3">
    <source>
        <dbReference type="ARBA" id="ARBA00023319"/>
    </source>
</evidence>
<reference evidence="6" key="2">
    <citation type="submission" date="2025-08" db="UniProtKB">
        <authorList>
            <consortium name="Ensembl"/>
        </authorList>
    </citation>
    <scope>IDENTIFICATION</scope>
    <source>
        <strain evidence="6">Brown Norway</strain>
    </source>
</reference>
<dbReference type="Ensembl" id="ENSRNOT00000107703.2">
    <property type="protein sequence ID" value="ENSRNOP00000095220.2"/>
    <property type="gene ID" value="ENSRNOG00000067562.2"/>
</dbReference>
<proteinExistence type="predicted"/>
<dbReference type="InterPro" id="IPR053896">
    <property type="entry name" value="BTN3A2-like_Ig-C"/>
</dbReference>
<dbReference type="AGR" id="RGD:150345329"/>
<dbReference type="RGD" id="150345329">
    <property type="gene designation" value="ENSRNOG00000063827"/>
</dbReference>
<dbReference type="PANTHER" id="PTHR24100:SF152">
    <property type="entry name" value="SELECTION AND UPKEEP OF INTRAEPITHELIAL T-CELLS PROTEIN 5-RELATED"/>
    <property type="match status" value="1"/>
</dbReference>